<protein>
    <submittedName>
        <fullName evidence="1">Uncharacterized protein</fullName>
    </submittedName>
</protein>
<proteinExistence type="predicted"/>
<gene>
    <name evidence="1" type="ORF">GDO78_010626</name>
</gene>
<evidence type="ECO:0000313" key="2">
    <source>
        <dbReference type="Proteomes" id="UP000770717"/>
    </source>
</evidence>
<comment type="caution">
    <text evidence="1">The sequence shown here is derived from an EMBL/GenBank/DDBJ whole genome shotgun (WGS) entry which is preliminary data.</text>
</comment>
<dbReference type="EMBL" id="WNTK01000006">
    <property type="protein sequence ID" value="KAG9481498.1"/>
    <property type="molecule type" value="Genomic_DNA"/>
</dbReference>
<sequence length="136" mass="15352">MDTRISKCQMASGVMSLYNGWSCSRTLRHHLGWGCRTMLSVFCSLHRVTCAIFCSFISFQQISYCFLWTKFLSSSALTFLSHSPLSSCVLTGDVRLRWRFLPLNRIFLAGSPAVRSHPSTVLYFPCVSVSHQPAMS</sequence>
<evidence type="ECO:0000313" key="1">
    <source>
        <dbReference type="EMBL" id="KAG9481498.1"/>
    </source>
</evidence>
<reference evidence="1" key="1">
    <citation type="thesis" date="2020" institute="ProQuest LLC" country="789 East Eisenhower Parkway, Ann Arbor, MI, USA">
        <title>Comparative Genomics and Chromosome Evolution.</title>
        <authorList>
            <person name="Mudd A.B."/>
        </authorList>
    </citation>
    <scope>NUCLEOTIDE SEQUENCE</scope>
    <source>
        <strain evidence="1">HN-11 Male</strain>
        <tissue evidence="1">Kidney and liver</tissue>
    </source>
</reference>
<accession>A0A8J6F693</accession>
<dbReference type="Proteomes" id="UP000770717">
    <property type="component" value="Unassembled WGS sequence"/>
</dbReference>
<keyword evidence="2" id="KW-1185">Reference proteome</keyword>
<dbReference type="AlphaFoldDB" id="A0A8J6F693"/>
<organism evidence="1 2">
    <name type="scientific">Eleutherodactylus coqui</name>
    <name type="common">Puerto Rican coqui</name>
    <dbReference type="NCBI Taxonomy" id="57060"/>
    <lineage>
        <taxon>Eukaryota</taxon>
        <taxon>Metazoa</taxon>
        <taxon>Chordata</taxon>
        <taxon>Craniata</taxon>
        <taxon>Vertebrata</taxon>
        <taxon>Euteleostomi</taxon>
        <taxon>Amphibia</taxon>
        <taxon>Batrachia</taxon>
        <taxon>Anura</taxon>
        <taxon>Neobatrachia</taxon>
        <taxon>Hyloidea</taxon>
        <taxon>Eleutherodactylidae</taxon>
        <taxon>Eleutherodactylinae</taxon>
        <taxon>Eleutherodactylus</taxon>
        <taxon>Eleutherodactylus</taxon>
    </lineage>
</organism>
<name>A0A8J6F693_ELECQ</name>